<dbReference type="InterPro" id="IPR013762">
    <property type="entry name" value="Integrase-like_cat_sf"/>
</dbReference>
<keyword evidence="1" id="KW-0233">DNA recombination</keyword>
<dbReference type="InterPro" id="IPR011010">
    <property type="entry name" value="DNA_brk_join_enz"/>
</dbReference>
<feature type="compositionally biased region" description="Basic and acidic residues" evidence="2">
    <location>
        <begin position="36"/>
        <end position="49"/>
    </location>
</feature>
<reference evidence="3 4" key="1">
    <citation type="submission" date="2022-04" db="EMBL/GenBank/DDBJ databases">
        <title>Genome draft of Actinomadura sp. ATCC 31491.</title>
        <authorList>
            <person name="Shi X."/>
            <person name="Du Y."/>
        </authorList>
    </citation>
    <scope>NUCLEOTIDE SEQUENCE [LARGE SCALE GENOMIC DNA]</scope>
    <source>
        <strain evidence="3 4">ATCC 31491</strain>
    </source>
</reference>
<evidence type="ECO:0008006" key="5">
    <source>
        <dbReference type="Google" id="ProtNLM"/>
    </source>
</evidence>
<comment type="caution">
    <text evidence="3">The sequence shown here is derived from an EMBL/GenBank/DDBJ whole genome shotgun (WGS) entry which is preliminary data.</text>
</comment>
<keyword evidence="4" id="KW-1185">Reference proteome</keyword>
<dbReference type="RefSeq" id="WP_242377737.1">
    <property type="nucleotide sequence ID" value="NZ_JAKRKC020000002.1"/>
</dbReference>
<name>A0ABT0G5P0_9ACTN</name>
<evidence type="ECO:0000313" key="3">
    <source>
        <dbReference type="EMBL" id="MCK2219907.1"/>
    </source>
</evidence>
<dbReference type="EMBL" id="JAKRKC020000002">
    <property type="protein sequence ID" value="MCK2219907.1"/>
    <property type="molecule type" value="Genomic_DNA"/>
</dbReference>
<organism evidence="3 4">
    <name type="scientific">Actinomadura luzonensis</name>
    <dbReference type="NCBI Taxonomy" id="2805427"/>
    <lineage>
        <taxon>Bacteria</taxon>
        <taxon>Bacillati</taxon>
        <taxon>Actinomycetota</taxon>
        <taxon>Actinomycetes</taxon>
        <taxon>Streptosporangiales</taxon>
        <taxon>Thermomonosporaceae</taxon>
        <taxon>Actinomadura</taxon>
    </lineage>
</organism>
<dbReference type="Proteomes" id="UP001317259">
    <property type="component" value="Unassembled WGS sequence"/>
</dbReference>
<proteinExistence type="predicted"/>
<feature type="region of interest" description="Disordered" evidence="2">
    <location>
        <begin position="35"/>
        <end position="65"/>
    </location>
</feature>
<sequence length="65" mass="7471">MPYYAGARISEVVRLDVDDVQMPALKGRVRLYGKGGEFREADSHPELRTEPQLWLDDPTRKTPSR</sequence>
<protein>
    <recommendedName>
        <fullName evidence="5">Tyrosine-type recombinase/integrase</fullName>
    </recommendedName>
</protein>
<dbReference type="Gene3D" id="1.10.443.10">
    <property type="entry name" value="Intergrase catalytic core"/>
    <property type="match status" value="1"/>
</dbReference>
<evidence type="ECO:0000256" key="1">
    <source>
        <dbReference type="ARBA" id="ARBA00023172"/>
    </source>
</evidence>
<evidence type="ECO:0000313" key="4">
    <source>
        <dbReference type="Proteomes" id="UP001317259"/>
    </source>
</evidence>
<evidence type="ECO:0000256" key="2">
    <source>
        <dbReference type="SAM" id="MobiDB-lite"/>
    </source>
</evidence>
<gene>
    <name evidence="3" type="ORF">MF672_039845</name>
</gene>
<dbReference type="SUPFAM" id="SSF56349">
    <property type="entry name" value="DNA breaking-rejoining enzymes"/>
    <property type="match status" value="1"/>
</dbReference>
<accession>A0ABT0G5P0</accession>